<dbReference type="NCBIfam" id="TIGR00449">
    <property type="entry name" value="tgt_general"/>
    <property type="match status" value="1"/>
</dbReference>
<reference evidence="7" key="1">
    <citation type="journal article" date="2012" name="Insect Biochem. Mol. Biol.">
        <title>Transcriptome and full-length cDNA resources for the mountain pine beetle, Dendroctonus ponderosae Hopkins, a major insect pest of pine forests.</title>
        <authorList>
            <person name="Keeling C.I."/>
            <person name="Henderson H."/>
            <person name="Li M."/>
            <person name="Yuen M."/>
            <person name="Clark E.L."/>
            <person name="Fraser J.D."/>
            <person name="Huber D.P."/>
            <person name="Liao N.Y."/>
            <person name="Roderick Docking T."/>
            <person name="Birol I."/>
            <person name="Chan S.K."/>
            <person name="Taylor G.A."/>
            <person name="Palmquist D."/>
            <person name="Jones S.J."/>
            <person name="Bohlmann J."/>
        </authorList>
    </citation>
    <scope>NUCLEOTIDE SEQUENCE</scope>
    <source>
        <tissue evidence="7">Midgut and adhering fatbody of emerged adults of both sexes 1</tissue>
    </source>
</reference>
<organism evidence="7">
    <name type="scientific">Dendroctonus ponderosae</name>
    <name type="common">Mountain pine beetle</name>
    <dbReference type="NCBI Taxonomy" id="77166"/>
    <lineage>
        <taxon>Eukaryota</taxon>
        <taxon>Metazoa</taxon>
        <taxon>Ecdysozoa</taxon>
        <taxon>Arthropoda</taxon>
        <taxon>Hexapoda</taxon>
        <taxon>Insecta</taxon>
        <taxon>Pterygota</taxon>
        <taxon>Neoptera</taxon>
        <taxon>Endopterygota</taxon>
        <taxon>Coleoptera</taxon>
        <taxon>Polyphaga</taxon>
        <taxon>Cucujiformia</taxon>
        <taxon>Curculionidae</taxon>
        <taxon>Scolytinae</taxon>
        <taxon>Dendroctonus</taxon>
    </lineage>
</organism>
<sequence length="409" mass="46239">MKFNVKTVLQRSPRLGELSQIAGKLDVCLETPLALLHTQAGHIPHITHEVLKLVTQEPHFLQIPVVSMHNYLEAIHLYDGRVADFVGSKDSLTCVTLNDPSNLMKQGHHNKDKVPIFTKRGKVLYDSENYMDMVEKLRPDMYIILSDGDTNMTSSNKRVSKAVENTVSFNQRCIERHKKSEKLKDAFVIAPIAGGYCVKSRKQCLELLSPNEPDVQGYLIDGLHNNGPEVELISFSEVKPIVDYVISKLPPGKLRAIQGCWSPLNIIKLVNSGIDIFDTSYCRILTERSAALTFAIDAGEASESYEINLRHGKFSEDFQPVLKECKCVACQGYSRAYIHHLLTVQELLGSVLIMVHNIHHMLRFFQKIRDSVREDKLNELEDRVAAQIKLLHCHKEQLASSELSRNSTE</sequence>
<dbReference type="EMBL" id="KB740770">
    <property type="protein sequence ID" value="ENN78990.1"/>
    <property type="molecule type" value="Genomic_DNA"/>
</dbReference>
<dbReference type="GO" id="GO:0046872">
    <property type="term" value="F:metal ion binding"/>
    <property type="evidence" value="ECO:0007669"/>
    <property type="project" value="UniProtKB-KW"/>
</dbReference>
<name>J3JXK0_DENPD</name>
<comment type="function">
    <text evidence="5">Non-catalytic subunit of the queuine tRNA-ribosyltransferase (TGT) that catalyzes the base-exchange of a guanine (G) residue with queuine (Q) at position 34 (anticodon wobble position) in tRNAs with GU(N) anticodons (tRNA-Asp, -Asn, -His and -Tyr), resulting in the hypermodified nucleoside queuosine (7-(((4,5-cis-dihydroxy-2-cyclopenten-1-yl)amino)methyl)-7-deazaguanosine).</text>
</comment>
<feature type="domain" description="tRNA-guanine(15) transglycosylase-like" evidence="6">
    <location>
        <begin position="13"/>
        <end position="387"/>
    </location>
</feature>
<evidence type="ECO:0000259" key="6">
    <source>
        <dbReference type="Pfam" id="PF01702"/>
    </source>
</evidence>
<dbReference type="PANTHER" id="PTHR46064:SF1">
    <property type="entry name" value="QUEUINE TRNA-RIBOSYLTRANSFERASE ACCESSORY SUBUNIT 2"/>
    <property type="match status" value="1"/>
</dbReference>
<dbReference type="KEGG" id="dpa:109535408"/>
<evidence type="ECO:0000256" key="3">
    <source>
        <dbReference type="ARBA" id="ARBA00022723"/>
    </source>
</evidence>
<dbReference type="GO" id="GO:0006400">
    <property type="term" value="P:tRNA modification"/>
    <property type="evidence" value="ECO:0007669"/>
    <property type="project" value="InterPro"/>
</dbReference>
<comment type="subunit">
    <text evidence="5">Heterodimer of a catalytic subunit and an accessory subunit.</text>
</comment>
<feature type="binding site" evidence="5">
    <location>
        <position position="356"/>
    </location>
    <ligand>
        <name>Zn(2+)</name>
        <dbReference type="ChEBI" id="CHEBI:29105"/>
    </ligand>
</feature>
<evidence type="ECO:0000256" key="4">
    <source>
        <dbReference type="ARBA" id="ARBA00022833"/>
    </source>
</evidence>
<evidence type="ECO:0000313" key="9">
    <source>
        <dbReference type="EMBL" id="ERL88993.1"/>
    </source>
</evidence>
<dbReference type="HOGENOM" id="CLU_037350_2_0_1"/>
<dbReference type="Proteomes" id="UP000030742">
    <property type="component" value="Unassembled WGS sequence"/>
</dbReference>
<keyword evidence="11" id="KW-1185">Reference proteome</keyword>
<comment type="cofactor">
    <cofactor evidence="5">
        <name>Zn(2+)</name>
        <dbReference type="ChEBI" id="CHEBI:29105"/>
    </cofactor>
    <text evidence="5">Binds 1 zinc ion per subunit.</text>
</comment>
<dbReference type="EnsemblMetazoa" id="XM_019901316.1">
    <property type="protein sequence ID" value="XP_019756875.1"/>
    <property type="gene ID" value="LOC109535408"/>
</dbReference>
<reference evidence="10" key="3">
    <citation type="submission" date="2024-08" db="UniProtKB">
        <authorList>
            <consortium name="EnsemblMetazoa"/>
        </authorList>
    </citation>
    <scope>IDENTIFICATION</scope>
</reference>
<dbReference type="OrthoDB" id="27601at2759"/>
<dbReference type="STRING" id="77166.J3JXK0"/>
<dbReference type="EMBL" id="KB632132">
    <property type="protein sequence ID" value="ERL88993.1"/>
    <property type="molecule type" value="Genomic_DNA"/>
</dbReference>
<keyword evidence="4 5" id="KW-0862">Zinc</keyword>
<protein>
    <recommendedName>
        <fullName evidence="5">Queuine tRNA-ribosyltransferase accessory subunit 2</fullName>
    </recommendedName>
    <alternativeName>
        <fullName evidence="5">Queuine tRNA-ribosyltransferase domain-containing protein 1</fullName>
    </alternativeName>
</protein>
<evidence type="ECO:0000313" key="11">
    <source>
        <dbReference type="Proteomes" id="UP000019118"/>
    </source>
</evidence>
<gene>
    <name evidence="10" type="primary">109535408</name>
    <name evidence="9" type="ORF">D910_06371</name>
    <name evidence="8" type="ORF">YQE_04541</name>
</gene>
<dbReference type="GO" id="GO:0005737">
    <property type="term" value="C:cytoplasm"/>
    <property type="evidence" value="ECO:0007669"/>
    <property type="project" value="UniProtKB-SubCell"/>
</dbReference>
<dbReference type="EMBL" id="BT127969">
    <property type="protein sequence ID" value="AEE62931.1"/>
    <property type="molecule type" value="mRNA"/>
</dbReference>
<dbReference type="OMA" id="MAGSRMK"/>
<dbReference type="InterPro" id="IPR050852">
    <property type="entry name" value="Queuine_tRNA-ribosyltrfase"/>
</dbReference>
<feature type="binding site" evidence="5">
    <location>
        <position position="327"/>
    </location>
    <ligand>
        <name>Zn(2+)</name>
        <dbReference type="ChEBI" id="CHEBI:29105"/>
    </ligand>
</feature>
<dbReference type="AlphaFoldDB" id="J3JXK0"/>
<dbReference type="InterPro" id="IPR028592">
    <property type="entry name" value="QTRTD1"/>
</dbReference>
<evidence type="ECO:0000313" key="12">
    <source>
        <dbReference type="Proteomes" id="UP000030742"/>
    </source>
</evidence>
<dbReference type="InterPro" id="IPR002616">
    <property type="entry name" value="tRNA_ribo_trans-like"/>
</dbReference>
<evidence type="ECO:0000313" key="10">
    <source>
        <dbReference type="EnsemblMetazoa" id="XP_019756875.1"/>
    </source>
</evidence>
<dbReference type="InterPro" id="IPR036511">
    <property type="entry name" value="TGT-like_sf"/>
</dbReference>
<keyword evidence="3 5" id="KW-0479">Metal-binding</keyword>
<dbReference type="PANTHER" id="PTHR46064">
    <property type="entry name" value="QUEUINE TRNA-RIBOSYLTRANSFERASE ACCESSORY SUBUNIT 2"/>
    <property type="match status" value="1"/>
</dbReference>
<evidence type="ECO:0000256" key="2">
    <source>
        <dbReference type="ARBA" id="ARBA00022694"/>
    </source>
</evidence>
<comment type="subcellular location">
    <subcellularLocation>
        <location evidence="5">Cytoplasm</location>
    </subcellularLocation>
</comment>
<feature type="binding site" evidence="5">
    <location>
        <position position="325"/>
    </location>
    <ligand>
        <name>Zn(2+)</name>
        <dbReference type="ChEBI" id="CHEBI:29105"/>
    </ligand>
</feature>
<proteinExistence type="evidence at transcript level"/>
<accession>J3JXK0</accession>
<dbReference type="HAMAP" id="MF_03043">
    <property type="entry name" value="QTRT2"/>
    <property type="match status" value="1"/>
</dbReference>
<dbReference type="Pfam" id="PF01702">
    <property type="entry name" value="TGT"/>
    <property type="match status" value="1"/>
</dbReference>
<reference evidence="11 12" key="2">
    <citation type="journal article" date="2013" name="Genome Biol.">
        <title>Draft genome of the mountain pine beetle, Dendroctonus ponderosae Hopkins, a major forest pest.</title>
        <authorList>
            <person name="Keeling C.I."/>
            <person name="Yuen M.M."/>
            <person name="Liao N.Y."/>
            <person name="Docking T.R."/>
            <person name="Chan S.K."/>
            <person name="Taylor G.A."/>
            <person name="Palmquist D.L."/>
            <person name="Jackman S.D."/>
            <person name="Nguyen A."/>
            <person name="Li M."/>
            <person name="Henderson H."/>
            <person name="Janes J.K."/>
            <person name="Zhao Y."/>
            <person name="Pandoh P."/>
            <person name="Moore R."/>
            <person name="Sperling F.A."/>
            <person name="Huber D.P."/>
            <person name="Birol I."/>
            <person name="Jones S.J."/>
            <person name="Bohlmann J."/>
        </authorList>
    </citation>
    <scope>NUCLEOTIDE SEQUENCE</scope>
</reference>
<dbReference type="Gene3D" id="3.20.20.105">
    <property type="entry name" value="Queuine tRNA-ribosyltransferase-like"/>
    <property type="match status" value="1"/>
</dbReference>
<comment type="similarity">
    <text evidence="5">Belongs to the queuine tRNA-ribosyltransferase family. QTRT2 subfamily.</text>
</comment>
<evidence type="ECO:0000313" key="7">
    <source>
        <dbReference type="EMBL" id="AEE62931.1"/>
    </source>
</evidence>
<dbReference type="Proteomes" id="UP000019118">
    <property type="component" value="Unassembled WGS sequence"/>
</dbReference>
<evidence type="ECO:0000313" key="8">
    <source>
        <dbReference type="EMBL" id="ENN78990.1"/>
    </source>
</evidence>
<keyword evidence="2 5" id="KW-0819">tRNA processing</keyword>
<evidence type="ECO:0000256" key="1">
    <source>
        <dbReference type="ARBA" id="ARBA00022490"/>
    </source>
</evidence>
<dbReference type="GO" id="GO:0008479">
    <property type="term" value="F:tRNA-guanosine(34) queuine transglycosylase activity"/>
    <property type="evidence" value="ECO:0007669"/>
    <property type="project" value="UniProtKB-UniRule"/>
</dbReference>
<feature type="binding site" evidence="5">
    <location>
        <position position="330"/>
    </location>
    <ligand>
        <name>Zn(2+)</name>
        <dbReference type="ChEBI" id="CHEBI:29105"/>
    </ligand>
</feature>
<evidence type="ECO:0000256" key="5">
    <source>
        <dbReference type="HAMAP-Rule" id="MF_03043"/>
    </source>
</evidence>
<keyword evidence="1 5" id="KW-0963">Cytoplasm</keyword>
<dbReference type="SUPFAM" id="SSF51713">
    <property type="entry name" value="tRNA-guanine transglycosylase"/>
    <property type="match status" value="1"/>
</dbReference>